<proteinExistence type="predicted"/>
<feature type="domain" description="MacB-like periplasmic core" evidence="8">
    <location>
        <begin position="478"/>
        <end position="639"/>
    </location>
</feature>
<evidence type="ECO:0000313" key="9">
    <source>
        <dbReference type="EMBL" id="NQX30388.1"/>
    </source>
</evidence>
<keyword evidence="10" id="KW-1185">Reference proteome</keyword>
<evidence type="ECO:0000259" key="7">
    <source>
        <dbReference type="Pfam" id="PF02687"/>
    </source>
</evidence>
<feature type="transmembrane region" description="Helical" evidence="6">
    <location>
        <begin position="21"/>
        <end position="41"/>
    </location>
</feature>
<accession>A0ABX2D8J9</accession>
<evidence type="ECO:0000259" key="8">
    <source>
        <dbReference type="Pfam" id="PF12704"/>
    </source>
</evidence>
<feature type="transmembrane region" description="Helical" evidence="6">
    <location>
        <begin position="381"/>
        <end position="412"/>
    </location>
</feature>
<evidence type="ECO:0000256" key="1">
    <source>
        <dbReference type="ARBA" id="ARBA00004651"/>
    </source>
</evidence>
<comment type="subcellular location">
    <subcellularLocation>
        <location evidence="1">Cell membrane</location>
        <topology evidence="1">Multi-pass membrane protein</topology>
    </subcellularLocation>
</comment>
<name>A0ABX2D8J9_9SPHI</name>
<feature type="transmembrane region" description="Helical" evidence="6">
    <location>
        <begin position="432"/>
        <end position="451"/>
    </location>
</feature>
<keyword evidence="4 6" id="KW-1133">Transmembrane helix</keyword>
<gene>
    <name evidence="9" type="ORF">HQN85_01515</name>
</gene>
<evidence type="ECO:0000256" key="6">
    <source>
        <dbReference type="SAM" id="Phobius"/>
    </source>
</evidence>
<feature type="transmembrane region" description="Helical" evidence="6">
    <location>
        <begin position="727"/>
        <end position="746"/>
    </location>
</feature>
<feature type="transmembrane region" description="Helical" evidence="6">
    <location>
        <begin position="761"/>
        <end position="781"/>
    </location>
</feature>
<dbReference type="RefSeq" id="WP_173268583.1">
    <property type="nucleotide sequence ID" value="NZ_JABMKV010000001.1"/>
</dbReference>
<feature type="domain" description="MacB-like periplasmic core" evidence="8">
    <location>
        <begin position="20"/>
        <end position="244"/>
    </location>
</feature>
<evidence type="ECO:0000313" key="10">
    <source>
        <dbReference type="Proteomes" id="UP000762110"/>
    </source>
</evidence>
<dbReference type="Proteomes" id="UP000762110">
    <property type="component" value="Unassembled WGS sequence"/>
</dbReference>
<sequence>MFKLNLKIALRNLWKYKGYTIINIFGLSIGLASCILIFIFVRYETSYDKDFANSDRIYRAVTEWNYTDGNEDYSQGVPLPMGQALRNDFSQFEKVASIQHDGGTIKIKAEVGKSDIKKSEDVYYAEPSFFEIFKHKWLYGNPNQSLGAPNQVVLTEKVATDYFGDWHKAIGKSINLDNKTDFKVTGIIKENGPNSSFPLNIILSYASYQNRNLKEWGSVSSNSECYVLLKPGVTINQLTGQLQQFIKKYEHDPNAPGKVGHQFQPLNDIHHNDRYSNFAEVTTPYKQLWGISIIGLFLLLTACINFINLATAQAISRSKEVGVRKVMGSRRKQLITQFLSETSLITLIALLIACVLTELALPGMESLFGANVSFELFSHPIVFVFLFGLLILVSFLAGLYPALIMSGFSPALAIKNRVSTANAGGVGLRKTLVVVQFAITAILIVSTLIIIKQMSYIRDKSLGFDTKAIAIIEIPRDSISQLKFETVKTQILSKKGVKNVSFNSAPPSSGSNNETSFTYNSSKTADFQVNTKVADDKYFDTFGLSIVAGRILAKSDTVKEFVVNETLLKKLNVKNPNDAIGKILSLWGSKGPIVGVVKDFNNYSLHDEIAPIAIFSRKNRYNTIAVKLEAKDLVNTMKEIEATFNANFPDYVYEADFLDDQITNYYHTEQVTGTLFKVFAGVVIFISFIGLFGLISFIATQRTREIAIRKVLGASNIELIKMLNSSFMWMVLIANMIAWPIAYIFIKEWLSGFQYRIELSIWPFVVAMFISMTITLITVTLRSYRAAKANTIDALKYE</sequence>
<dbReference type="PROSITE" id="PS51257">
    <property type="entry name" value="PROKAR_LIPOPROTEIN"/>
    <property type="match status" value="1"/>
</dbReference>
<feature type="transmembrane region" description="Helical" evidence="6">
    <location>
        <begin position="288"/>
        <end position="310"/>
    </location>
</feature>
<evidence type="ECO:0000256" key="4">
    <source>
        <dbReference type="ARBA" id="ARBA00022989"/>
    </source>
</evidence>
<feature type="transmembrane region" description="Helical" evidence="6">
    <location>
        <begin position="678"/>
        <end position="700"/>
    </location>
</feature>
<dbReference type="InterPro" id="IPR025857">
    <property type="entry name" value="MacB_PCD"/>
</dbReference>
<evidence type="ECO:0000256" key="5">
    <source>
        <dbReference type="ARBA" id="ARBA00023136"/>
    </source>
</evidence>
<protein>
    <submittedName>
        <fullName evidence="9">ABC transporter permease</fullName>
    </submittedName>
</protein>
<feature type="transmembrane region" description="Helical" evidence="6">
    <location>
        <begin position="334"/>
        <end position="361"/>
    </location>
</feature>
<keyword evidence="2" id="KW-1003">Cell membrane</keyword>
<dbReference type="Pfam" id="PF12704">
    <property type="entry name" value="MacB_PCD"/>
    <property type="match status" value="2"/>
</dbReference>
<comment type="caution">
    <text evidence="9">The sequence shown here is derived from an EMBL/GenBank/DDBJ whole genome shotgun (WGS) entry which is preliminary data.</text>
</comment>
<evidence type="ECO:0000256" key="2">
    <source>
        <dbReference type="ARBA" id="ARBA00022475"/>
    </source>
</evidence>
<dbReference type="PANTHER" id="PTHR30572">
    <property type="entry name" value="MEMBRANE COMPONENT OF TRANSPORTER-RELATED"/>
    <property type="match status" value="1"/>
</dbReference>
<dbReference type="PANTHER" id="PTHR30572:SF18">
    <property type="entry name" value="ABC-TYPE MACROLIDE FAMILY EXPORT SYSTEM PERMEASE COMPONENT 2"/>
    <property type="match status" value="1"/>
</dbReference>
<keyword evidence="3 6" id="KW-0812">Transmembrane</keyword>
<keyword evidence="5 6" id="KW-0472">Membrane</keyword>
<organism evidence="9 10">
    <name type="scientific">Pedobacter boryungensis</name>
    <dbReference type="NCBI Taxonomy" id="869962"/>
    <lineage>
        <taxon>Bacteria</taxon>
        <taxon>Pseudomonadati</taxon>
        <taxon>Bacteroidota</taxon>
        <taxon>Sphingobacteriia</taxon>
        <taxon>Sphingobacteriales</taxon>
        <taxon>Sphingobacteriaceae</taxon>
        <taxon>Pedobacter</taxon>
    </lineage>
</organism>
<feature type="domain" description="ABC3 transporter permease C-terminal" evidence="7">
    <location>
        <begin position="678"/>
        <end position="790"/>
    </location>
</feature>
<dbReference type="InterPro" id="IPR003838">
    <property type="entry name" value="ABC3_permease_C"/>
</dbReference>
<dbReference type="EMBL" id="JABMKV010000001">
    <property type="protein sequence ID" value="NQX30388.1"/>
    <property type="molecule type" value="Genomic_DNA"/>
</dbReference>
<evidence type="ECO:0000256" key="3">
    <source>
        <dbReference type="ARBA" id="ARBA00022692"/>
    </source>
</evidence>
<reference evidence="9 10" key="1">
    <citation type="submission" date="2020-05" db="EMBL/GenBank/DDBJ databases">
        <title>Description of Pedobacter foliorum sp. nov.</title>
        <authorList>
            <person name="Qi S."/>
            <person name="Carlier A."/>
            <person name="Cnockaert M."/>
            <person name="Vandamme P."/>
        </authorList>
    </citation>
    <scope>NUCLEOTIDE SEQUENCE [LARGE SCALE GENOMIC DNA]</scope>
    <source>
        <strain evidence="9 10">LMG 31300</strain>
    </source>
</reference>
<feature type="domain" description="ABC3 transporter permease C-terminal" evidence="7">
    <location>
        <begin position="293"/>
        <end position="409"/>
    </location>
</feature>
<dbReference type="InterPro" id="IPR050250">
    <property type="entry name" value="Macrolide_Exporter_MacB"/>
</dbReference>
<dbReference type="Pfam" id="PF02687">
    <property type="entry name" value="FtsX"/>
    <property type="match status" value="2"/>
</dbReference>